<dbReference type="EMBL" id="JBHLXE010000038">
    <property type="protein sequence ID" value="MFC0179249.1"/>
    <property type="molecule type" value="Genomic_DNA"/>
</dbReference>
<protein>
    <submittedName>
        <fullName evidence="1">Uncharacterized protein</fullName>
    </submittedName>
</protein>
<dbReference type="RefSeq" id="WP_385876345.1">
    <property type="nucleotide sequence ID" value="NZ_JBHLXE010000038.1"/>
</dbReference>
<evidence type="ECO:0000313" key="1">
    <source>
        <dbReference type="EMBL" id="MFC0179249.1"/>
    </source>
</evidence>
<organism evidence="1 2">
    <name type="scientific">Thorsellia kenyensis</name>
    <dbReference type="NCBI Taxonomy" id="1549888"/>
    <lineage>
        <taxon>Bacteria</taxon>
        <taxon>Pseudomonadati</taxon>
        <taxon>Pseudomonadota</taxon>
        <taxon>Gammaproteobacteria</taxon>
        <taxon>Enterobacterales</taxon>
        <taxon>Thorselliaceae</taxon>
        <taxon>Thorsellia</taxon>
    </lineage>
</organism>
<proteinExistence type="predicted"/>
<accession>A0ABV6C8F8</accession>
<sequence>MNNETIFNFTAEIFSSDLHAKRISSLSNAVTEVIKNGYLAVHLIGKGLAQAKGLDSKHPIQ</sequence>
<evidence type="ECO:0000313" key="2">
    <source>
        <dbReference type="Proteomes" id="UP001589758"/>
    </source>
</evidence>
<name>A0ABV6C8F8_9GAMM</name>
<keyword evidence="2" id="KW-1185">Reference proteome</keyword>
<gene>
    <name evidence="1" type="ORF">ACFFIT_03900</name>
</gene>
<reference evidence="1 2" key="1">
    <citation type="submission" date="2024-09" db="EMBL/GenBank/DDBJ databases">
        <authorList>
            <person name="Sun Q."/>
            <person name="Mori K."/>
        </authorList>
    </citation>
    <scope>NUCLEOTIDE SEQUENCE [LARGE SCALE GENOMIC DNA]</scope>
    <source>
        <strain evidence="1 2">CCM 8545</strain>
    </source>
</reference>
<comment type="caution">
    <text evidence="1">The sequence shown here is derived from an EMBL/GenBank/DDBJ whole genome shotgun (WGS) entry which is preliminary data.</text>
</comment>
<dbReference type="Proteomes" id="UP001589758">
    <property type="component" value="Unassembled WGS sequence"/>
</dbReference>